<evidence type="ECO:0000259" key="1">
    <source>
        <dbReference type="Pfam" id="PF14024"/>
    </source>
</evidence>
<evidence type="ECO:0000313" key="2">
    <source>
        <dbReference type="EMBL" id="RJO77572.1"/>
    </source>
</evidence>
<sequence>MSSLPSVVEVSRFWDVIEEAWVRVGGVGDSTRRGLAGRDSDEVAFLVESHLDEFLARLQEISSGAEGSELAALDRVLERVLFDIDRRDIHEMTDGSDDGFLYCRGFIVAMGREFYEAVVADPSIAVMDAECERMCYFFAHLYNERFGEFPDTGSGISRESGSNSDRWR</sequence>
<accession>A0A3A4KL36</accession>
<feature type="domain" description="DUF4240" evidence="1">
    <location>
        <begin position="12"/>
        <end position="142"/>
    </location>
</feature>
<dbReference type="AlphaFoldDB" id="A0A3A4KL36"/>
<name>A0A3A4KL36_9NOCA</name>
<dbReference type="InterPro" id="IPR025334">
    <property type="entry name" value="DUF4240"/>
</dbReference>
<dbReference type="Pfam" id="PF14024">
    <property type="entry name" value="DUF4240"/>
    <property type="match status" value="1"/>
</dbReference>
<gene>
    <name evidence="2" type="ORF">D5S18_07440</name>
</gene>
<keyword evidence="3" id="KW-1185">Reference proteome</keyword>
<protein>
    <submittedName>
        <fullName evidence="2">DUF4240 domain-containing protein</fullName>
    </submittedName>
</protein>
<organism evidence="2 3">
    <name type="scientific">Nocardia panacis</name>
    <dbReference type="NCBI Taxonomy" id="2340916"/>
    <lineage>
        <taxon>Bacteria</taxon>
        <taxon>Bacillati</taxon>
        <taxon>Actinomycetota</taxon>
        <taxon>Actinomycetes</taxon>
        <taxon>Mycobacteriales</taxon>
        <taxon>Nocardiaceae</taxon>
        <taxon>Nocardia</taxon>
    </lineage>
</organism>
<reference evidence="2 3" key="1">
    <citation type="submission" date="2018-09" db="EMBL/GenBank/DDBJ databases">
        <title>YIM PH21274 draft genome.</title>
        <authorList>
            <person name="Miao C."/>
        </authorList>
    </citation>
    <scope>NUCLEOTIDE SEQUENCE [LARGE SCALE GENOMIC DNA]</scope>
    <source>
        <strain evidence="2 3">YIM PH 21724</strain>
    </source>
</reference>
<comment type="caution">
    <text evidence="2">The sequence shown here is derived from an EMBL/GenBank/DDBJ whole genome shotgun (WGS) entry which is preliminary data.</text>
</comment>
<dbReference type="OrthoDB" id="6200718at2"/>
<dbReference type="Proteomes" id="UP000266677">
    <property type="component" value="Unassembled WGS sequence"/>
</dbReference>
<dbReference type="RefSeq" id="WP_120039096.1">
    <property type="nucleotide sequence ID" value="NZ_QZFU01000015.1"/>
</dbReference>
<evidence type="ECO:0000313" key="3">
    <source>
        <dbReference type="Proteomes" id="UP000266677"/>
    </source>
</evidence>
<proteinExistence type="predicted"/>
<dbReference type="EMBL" id="QZFU01000015">
    <property type="protein sequence ID" value="RJO77572.1"/>
    <property type="molecule type" value="Genomic_DNA"/>
</dbReference>